<feature type="transmembrane region" description="Helical" evidence="6">
    <location>
        <begin position="369"/>
        <end position="393"/>
    </location>
</feature>
<evidence type="ECO:0008006" key="9">
    <source>
        <dbReference type="Google" id="ProtNLM"/>
    </source>
</evidence>
<reference evidence="7 8" key="1">
    <citation type="submission" date="2024-05" db="EMBL/GenBank/DDBJ databases">
        <authorList>
            <person name="Wallberg A."/>
        </authorList>
    </citation>
    <scope>NUCLEOTIDE SEQUENCE [LARGE SCALE GENOMIC DNA]</scope>
</reference>
<dbReference type="AlphaFoldDB" id="A0AAV2QNB1"/>
<feature type="non-terminal residue" evidence="7">
    <location>
        <position position="466"/>
    </location>
</feature>
<dbReference type="GO" id="GO:0005366">
    <property type="term" value="F:myo-inositol:proton symporter activity"/>
    <property type="evidence" value="ECO:0007669"/>
    <property type="project" value="TreeGrafter"/>
</dbReference>
<evidence type="ECO:0000256" key="3">
    <source>
        <dbReference type="ARBA" id="ARBA00022692"/>
    </source>
</evidence>
<dbReference type="PANTHER" id="PTHR48020:SF12">
    <property type="entry name" value="PROTON MYO-INOSITOL COTRANSPORTER"/>
    <property type="match status" value="1"/>
</dbReference>
<comment type="subcellular location">
    <subcellularLocation>
        <location evidence="1">Membrane</location>
    </subcellularLocation>
</comment>
<feature type="transmembrane region" description="Helical" evidence="6">
    <location>
        <begin position="329"/>
        <end position="349"/>
    </location>
</feature>
<dbReference type="Gene3D" id="1.20.1250.20">
    <property type="entry name" value="MFS general substrate transporter like domains"/>
    <property type="match status" value="1"/>
</dbReference>
<dbReference type="SUPFAM" id="SSF103473">
    <property type="entry name" value="MFS general substrate transporter"/>
    <property type="match status" value="1"/>
</dbReference>
<dbReference type="InterPro" id="IPR050814">
    <property type="entry name" value="Myo-inositol_Transporter"/>
</dbReference>
<keyword evidence="8" id="KW-1185">Reference proteome</keyword>
<dbReference type="InterPro" id="IPR005828">
    <property type="entry name" value="MFS_sugar_transport-like"/>
</dbReference>
<dbReference type="Pfam" id="PF00083">
    <property type="entry name" value="Sugar_tr"/>
    <property type="match status" value="1"/>
</dbReference>
<accession>A0AAV2QNB1</accession>
<dbReference type="EMBL" id="CAXKWB010009334">
    <property type="protein sequence ID" value="CAL4094333.1"/>
    <property type="molecule type" value="Genomic_DNA"/>
</dbReference>
<evidence type="ECO:0000256" key="1">
    <source>
        <dbReference type="ARBA" id="ARBA00004370"/>
    </source>
</evidence>
<evidence type="ECO:0000313" key="8">
    <source>
        <dbReference type="Proteomes" id="UP001497623"/>
    </source>
</evidence>
<name>A0AAV2QNB1_MEGNR</name>
<keyword evidence="2" id="KW-0813">Transport</keyword>
<comment type="caution">
    <text evidence="7">The sequence shown here is derived from an EMBL/GenBank/DDBJ whole genome shotgun (WGS) entry which is preliminary data.</text>
</comment>
<evidence type="ECO:0000256" key="5">
    <source>
        <dbReference type="ARBA" id="ARBA00023136"/>
    </source>
</evidence>
<evidence type="ECO:0000256" key="4">
    <source>
        <dbReference type="ARBA" id="ARBA00022989"/>
    </source>
</evidence>
<dbReference type="GO" id="GO:0016324">
    <property type="term" value="C:apical plasma membrane"/>
    <property type="evidence" value="ECO:0007669"/>
    <property type="project" value="TreeGrafter"/>
</dbReference>
<proteinExistence type="predicted"/>
<sequence length="466" mass="51516">MADELFFLSNGPYNLKKNWTVINVVLLTLIRQDCTPMIGHKWFCFILIISVSNQVAKAFGYVIGFKNIWIKSVKPLLKPLIVSGDLNRPRKLCASTRHSIIPRAKAQGAQPTWANATGGPPGNGTFRVRILVSKISGGFHYVNEFKIYVSFENLSGTAGNMPKNTKIARNINYTNFPNHSFRYSEVNKIEICQYLKMTHFDLLILGDLSTSLLRRFKGPHTHDVLHFLRSSPELAPEGCESGRPHVSTGCPVILLGLELLVNIATGCPILAVQTLKTPTFMALTGLRVGGNQCCPVFGDWNLKCVTLLQLAGVIIACYLLDKIGRKKSFVLSLGIMVVSLASLAVYVAISDQKQYRGEHETEDASSNGWIPVMCVMICLFGSSLGVQPVPFILMNEYVPTWVRPAMNVEVHMVAALSSFVAQTLYTPMLEGLTQAGLYSFYCGICIIGIPFTIFLMRETRGKQAGR</sequence>
<evidence type="ECO:0000256" key="6">
    <source>
        <dbReference type="SAM" id="Phobius"/>
    </source>
</evidence>
<keyword evidence="5 6" id="KW-0472">Membrane</keyword>
<evidence type="ECO:0000256" key="2">
    <source>
        <dbReference type="ARBA" id="ARBA00022448"/>
    </source>
</evidence>
<dbReference type="Proteomes" id="UP001497623">
    <property type="component" value="Unassembled WGS sequence"/>
</dbReference>
<dbReference type="InterPro" id="IPR036259">
    <property type="entry name" value="MFS_trans_sf"/>
</dbReference>
<dbReference type="PANTHER" id="PTHR48020">
    <property type="entry name" value="PROTON MYO-INOSITOL COTRANSPORTER"/>
    <property type="match status" value="1"/>
</dbReference>
<feature type="transmembrane region" description="Helical" evidence="6">
    <location>
        <begin position="437"/>
        <end position="456"/>
    </location>
</feature>
<keyword evidence="4 6" id="KW-1133">Transmembrane helix</keyword>
<gene>
    <name evidence="7" type="ORF">MNOR_LOCUS15126</name>
</gene>
<keyword evidence="3 6" id="KW-0812">Transmembrane</keyword>
<organism evidence="7 8">
    <name type="scientific">Meganyctiphanes norvegica</name>
    <name type="common">Northern krill</name>
    <name type="synonym">Thysanopoda norvegica</name>
    <dbReference type="NCBI Taxonomy" id="48144"/>
    <lineage>
        <taxon>Eukaryota</taxon>
        <taxon>Metazoa</taxon>
        <taxon>Ecdysozoa</taxon>
        <taxon>Arthropoda</taxon>
        <taxon>Crustacea</taxon>
        <taxon>Multicrustacea</taxon>
        <taxon>Malacostraca</taxon>
        <taxon>Eumalacostraca</taxon>
        <taxon>Eucarida</taxon>
        <taxon>Euphausiacea</taxon>
        <taxon>Euphausiidae</taxon>
        <taxon>Meganyctiphanes</taxon>
    </lineage>
</organism>
<evidence type="ECO:0000313" key="7">
    <source>
        <dbReference type="EMBL" id="CAL4094333.1"/>
    </source>
</evidence>
<protein>
    <recommendedName>
        <fullName evidence="9">Major facilitator superfamily (MFS) profile domain-containing protein</fullName>
    </recommendedName>
</protein>